<dbReference type="GO" id="GO:0003677">
    <property type="term" value="F:DNA binding"/>
    <property type="evidence" value="ECO:0007669"/>
    <property type="project" value="UniProtKB-KW"/>
</dbReference>
<accession>A0A418VGV1</accession>
<evidence type="ECO:0000259" key="4">
    <source>
        <dbReference type="SMART" id="SM00470"/>
    </source>
</evidence>
<dbReference type="SUPFAM" id="SSF110849">
    <property type="entry name" value="ParB/Sulfiredoxin"/>
    <property type="match status" value="1"/>
</dbReference>
<dbReference type="EMBL" id="QYUJ01000006">
    <property type="protein sequence ID" value="RJF75299.1"/>
    <property type="molecule type" value="Genomic_DNA"/>
</dbReference>
<dbReference type="Proteomes" id="UP000286287">
    <property type="component" value="Unassembled WGS sequence"/>
</dbReference>
<dbReference type="Gene3D" id="1.10.10.2830">
    <property type="match status" value="1"/>
</dbReference>
<sequence length="312" mass="35783">MSRKARPNVANLLARAQENVQAIEQSEAQRAPTQYLPVSALSPSPFQARRDFTKLSELVDDIREHGVLQPILVRPLGGEKYEIVAGERRWRASKEAGKVHIPAVVRPMSDVDAREFGLRENLQREDLNAYELARAVLEWTATHLGRPQDEVQEELGQNTPPAKTVEVLNQALKIVNRELTLQSYQRNYLALLRLPINLIEAIEQGASYSAVLALRPATPEQQREWLPKVIRGEWSRRQVRLALREAQPSPKPPRGAHSTSWTARWNAMESLLTDERRTHLDPQQQRKVEKLLQELSEVLQQKQLPREKRSKR</sequence>
<evidence type="ECO:0000313" key="5">
    <source>
        <dbReference type="EMBL" id="RJF75299.1"/>
    </source>
</evidence>
<dbReference type="CDD" id="cd16393">
    <property type="entry name" value="SPO0J_N"/>
    <property type="match status" value="1"/>
</dbReference>
<organism evidence="5 6">
    <name type="scientific">Deinococcus cavernae</name>
    <dbReference type="NCBI Taxonomy" id="2320857"/>
    <lineage>
        <taxon>Bacteria</taxon>
        <taxon>Thermotogati</taxon>
        <taxon>Deinococcota</taxon>
        <taxon>Deinococci</taxon>
        <taxon>Deinococcales</taxon>
        <taxon>Deinococcaceae</taxon>
        <taxon>Deinococcus</taxon>
    </lineage>
</organism>
<dbReference type="NCBIfam" id="TIGR00180">
    <property type="entry name" value="parB_part"/>
    <property type="match status" value="1"/>
</dbReference>
<dbReference type="Pfam" id="PF02195">
    <property type="entry name" value="ParB_N"/>
    <property type="match status" value="1"/>
</dbReference>
<dbReference type="OrthoDB" id="9802051at2"/>
<gene>
    <name evidence="5" type="ORF">D3875_02060</name>
</gene>
<name>A0A418VGV1_9DEIO</name>
<dbReference type="InterPro" id="IPR036086">
    <property type="entry name" value="ParB/Sulfiredoxin_sf"/>
</dbReference>
<protein>
    <submittedName>
        <fullName evidence="5">ParB/RepB/Spo0J family partition protein</fullName>
    </submittedName>
</protein>
<proteinExistence type="inferred from homology"/>
<comment type="caution">
    <text evidence="5">The sequence shown here is derived from an EMBL/GenBank/DDBJ whole genome shotgun (WGS) entry which is preliminary data.</text>
</comment>
<feature type="domain" description="ParB-like N-terminal" evidence="4">
    <location>
        <begin position="34"/>
        <end position="122"/>
    </location>
</feature>
<dbReference type="Gene3D" id="3.90.1530.30">
    <property type="match status" value="1"/>
</dbReference>
<dbReference type="AlphaFoldDB" id="A0A418VGV1"/>
<dbReference type="InterPro" id="IPR004437">
    <property type="entry name" value="ParB/RepB/Spo0J"/>
</dbReference>
<evidence type="ECO:0000256" key="3">
    <source>
        <dbReference type="SAM" id="MobiDB-lite"/>
    </source>
</evidence>
<evidence type="ECO:0000313" key="6">
    <source>
        <dbReference type="Proteomes" id="UP000286287"/>
    </source>
</evidence>
<evidence type="ECO:0000256" key="1">
    <source>
        <dbReference type="ARBA" id="ARBA00006295"/>
    </source>
</evidence>
<dbReference type="SMART" id="SM00470">
    <property type="entry name" value="ParB"/>
    <property type="match status" value="1"/>
</dbReference>
<dbReference type="GO" id="GO:0005694">
    <property type="term" value="C:chromosome"/>
    <property type="evidence" value="ECO:0007669"/>
    <property type="project" value="TreeGrafter"/>
</dbReference>
<evidence type="ECO:0000256" key="2">
    <source>
        <dbReference type="ARBA" id="ARBA00023125"/>
    </source>
</evidence>
<dbReference type="FunFam" id="3.90.1530.30:FF:000001">
    <property type="entry name" value="Chromosome partitioning protein ParB"/>
    <property type="match status" value="1"/>
</dbReference>
<keyword evidence="2" id="KW-0238">DNA-binding</keyword>
<keyword evidence="6" id="KW-1185">Reference proteome</keyword>
<dbReference type="PANTHER" id="PTHR33375">
    <property type="entry name" value="CHROMOSOME-PARTITIONING PROTEIN PARB-RELATED"/>
    <property type="match status" value="1"/>
</dbReference>
<feature type="region of interest" description="Disordered" evidence="3">
    <location>
        <begin position="243"/>
        <end position="262"/>
    </location>
</feature>
<dbReference type="InterPro" id="IPR003115">
    <property type="entry name" value="ParB_N"/>
</dbReference>
<dbReference type="InterPro" id="IPR050336">
    <property type="entry name" value="Chromosome_partition/occlusion"/>
</dbReference>
<dbReference type="PANTHER" id="PTHR33375:SF7">
    <property type="entry name" value="CHROMOSOME 2-PARTITIONING PROTEIN PARB-RELATED"/>
    <property type="match status" value="1"/>
</dbReference>
<comment type="similarity">
    <text evidence="1">Belongs to the ParB family.</text>
</comment>
<dbReference type="GO" id="GO:0007059">
    <property type="term" value="P:chromosome segregation"/>
    <property type="evidence" value="ECO:0007669"/>
    <property type="project" value="TreeGrafter"/>
</dbReference>
<reference evidence="5 6" key="1">
    <citation type="submission" date="2018-09" db="EMBL/GenBank/DDBJ databases">
        <authorList>
            <person name="Zhu H."/>
        </authorList>
    </citation>
    <scope>NUCLEOTIDE SEQUENCE [LARGE SCALE GENOMIC DNA]</scope>
    <source>
        <strain evidence="5 6">K2S05-167</strain>
    </source>
</reference>
<dbReference type="RefSeq" id="WP_119760605.1">
    <property type="nucleotide sequence ID" value="NZ_QYUJ01000006.1"/>
</dbReference>
<dbReference type="SUPFAM" id="SSF109709">
    <property type="entry name" value="KorB DNA-binding domain-like"/>
    <property type="match status" value="1"/>
</dbReference>